<proteinExistence type="predicted"/>
<feature type="transmembrane region" description="Helical" evidence="1">
    <location>
        <begin position="7"/>
        <end position="29"/>
    </location>
</feature>
<keyword evidence="3" id="KW-1185">Reference proteome</keyword>
<accession>A0AAE5BW18</accession>
<feature type="transmembrane region" description="Helical" evidence="1">
    <location>
        <begin position="68"/>
        <end position="87"/>
    </location>
</feature>
<dbReference type="InterPro" id="IPR019587">
    <property type="entry name" value="Polyketide_cyclase/dehydratase"/>
</dbReference>
<dbReference type="InterPro" id="IPR023393">
    <property type="entry name" value="START-like_dom_sf"/>
</dbReference>
<dbReference type="AlphaFoldDB" id="A0AAE5BW18"/>
<sequence>MTHLRKRLLLSLAAALFYAGLGYLVIWAVPPGDSMPFFAGLVLLPMGLASVATTLANPHGDGGAWGEVKRSWIVLGAAILLSAVVFGEGILCLVIASPVLGLFSALGAILTHALLRRLAPASVAGVFCLMPFVLLPLEPYLSWQASAGRVVTVIEIDAPPAEVWRHTVEIPQIDAEALPWTISHDLLGLPQPIDARLPPGSGVRQLRWTRGIAFQEVITDWQENRALSWTFRFDESSIPDEIDRHIQVESRYLHLEGGGYVLEPLGQGTRLTLTTDYVVTSPLNFYFKAWGDLMLNDFHHAVLTVIKARAEG</sequence>
<dbReference type="SUPFAM" id="SSF55961">
    <property type="entry name" value="Bet v1-like"/>
    <property type="match status" value="1"/>
</dbReference>
<evidence type="ECO:0000313" key="2">
    <source>
        <dbReference type="EMBL" id="NBZ89556.1"/>
    </source>
</evidence>
<feature type="transmembrane region" description="Helical" evidence="1">
    <location>
        <begin position="118"/>
        <end position="137"/>
    </location>
</feature>
<organism evidence="2 3">
    <name type="scientific">Stagnihabitans tardus</name>
    <dbReference type="NCBI Taxonomy" id="2699202"/>
    <lineage>
        <taxon>Bacteria</taxon>
        <taxon>Pseudomonadati</taxon>
        <taxon>Pseudomonadota</taxon>
        <taxon>Alphaproteobacteria</taxon>
        <taxon>Rhodobacterales</taxon>
        <taxon>Paracoccaceae</taxon>
        <taxon>Stagnihabitans</taxon>
    </lineage>
</organism>
<name>A0AAE5BW18_9RHOB</name>
<dbReference type="RefSeq" id="WP_168776354.1">
    <property type="nucleotide sequence ID" value="NZ_JAABNR010000025.1"/>
</dbReference>
<evidence type="ECO:0000313" key="3">
    <source>
        <dbReference type="Proteomes" id="UP001193501"/>
    </source>
</evidence>
<reference evidence="2" key="1">
    <citation type="submission" date="2020-01" db="EMBL/GenBank/DDBJ databases">
        <authorList>
            <person name="Chen W.-M."/>
        </authorList>
    </citation>
    <scope>NUCLEOTIDE SEQUENCE</scope>
    <source>
        <strain evidence="2">CYK-10</strain>
    </source>
</reference>
<dbReference type="Proteomes" id="UP001193501">
    <property type="component" value="Unassembled WGS sequence"/>
</dbReference>
<dbReference type="EMBL" id="JAABNR010000025">
    <property type="protein sequence ID" value="NBZ89556.1"/>
    <property type="molecule type" value="Genomic_DNA"/>
</dbReference>
<comment type="caution">
    <text evidence="2">The sequence shown here is derived from an EMBL/GenBank/DDBJ whole genome shotgun (WGS) entry which is preliminary data.</text>
</comment>
<dbReference type="Pfam" id="PF10604">
    <property type="entry name" value="Polyketide_cyc2"/>
    <property type="match status" value="1"/>
</dbReference>
<dbReference type="Gene3D" id="3.30.530.20">
    <property type="match status" value="1"/>
</dbReference>
<keyword evidence="1" id="KW-0812">Transmembrane</keyword>
<keyword evidence="1" id="KW-0472">Membrane</keyword>
<evidence type="ECO:0000256" key="1">
    <source>
        <dbReference type="SAM" id="Phobius"/>
    </source>
</evidence>
<protein>
    <submittedName>
        <fullName evidence="2">SRPBCC family protein</fullName>
    </submittedName>
</protein>
<gene>
    <name evidence="2" type="ORF">GV832_18360</name>
</gene>
<keyword evidence="1" id="KW-1133">Transmembrane helix</keyword>